<evidence type="ECO:0000313" key="10">
    <source>
        <dbReference type="EMBL" id="KAK7687230.1"/>
    </source>
</evidence>
<keyword evidence="6 8" id="KW-0406">Ion transport</keyword>
<feature type="transmembrane region" description="Helical" evidence="8">
    <location>
        <begin position="340"/>
        <end position="360"/>
    </location>
</feature>
<gene>
    <name evidence="10" type="ORF">QCA50_009735</name>
</gene>
<keyword evidence="4 8" id="KW-0812">Transmembrane</keyword>
<protein>
    <recommendedName>
        <fullName evidence="12">ZIP-like iron-zinc transporter</fullName>
    </recommendedName>
</protein>
<dbReference type="InterPro" id="IPR003689">
    <property type="entry name" value="ZIP"/>
</dbReference>
<evidence type="ECO:0000256" key="9">
    <source>
        <dbReference type="SAM" id="MobiDB-lite"/>
    </source>
</evidence>
<evidence type="ECO:0000256" key="2">
    <source>
        <dbReference type="ARBA" id="ARBA00006939"/>
    </source>
</evidence>
<evidence type="ECO:0000256" key="7">
    <source>
        <dbReference type="ARBA" id="ARBA00023136"/>
    </source>
</evidence>
<sequence>MSSIILKLANGSRVSVITSALTYFNSHWQDGGIARQAQSLRPISLLVLNIILQPPSLQSLHDSFRPREELFVPCRDDAGDLNCGSSGGSDDLFGLRVASIFFILIGSMFGVLFPVLARRSRWLSSRIPRGVFDFAKYFGSGVIISTAFIPLLDPALEALRSPCLDSTWGNYPYALAISLLSIFLIFIVEIVAFRWGTAKLAKLGISHDTHGHGIGGHAAHGPESNRQLDPDAPMSSKNPERIEKFPADLESNASDSKKHGHAHAHELSVMESAAAQIVGIAILEFGVILHSILIGLTLAIDEDFKILFVVLVFHQTFEGLGVSSRLAYMDLPAKYSYVPIIGALLYGITTPLGIAVGLGVRTTYNPGSTTTSIISGILDAFSLGILIYTGLVKLLAHEFLFNKEMINGSNAKLAYAIGCLILGCGIMALLGRWA</sequence>
<comment type="caution">
    <text evidence="8">Lacks conserved residue(s) required for the propagation of feature annotation.</text>
</comment>
<dbReference type="Proteomes" id="UP001385951">
    <property type="component" value="Unassembled WGS sequence"/>
</dbReference>
<feature type="transmembrane region" description="Helical" evidence="8">
    <location>
        <begin position="372"/>
        <end position="392"/>
    </location>
</feature>
<dbReference type="PANTHER" id="PTHR11040">
    <property type="entry name" value="ZINC/IRON TRANSPORTER"/>
    <property type="match status" value="1"/>
</dbReference>
<dbReference type="PANTHER" id="PTHR11040:SF32">
    <property type="entry name" value="ZINC-REGULATED TRANSPORTER 1"/>
    <property type="match status" value="1"/>
</dbReference>
<evidence type="ECO:0000256" key="3">
    <source>
        <dbReference type="ARBA" id="ARBA00022448"/>
    </source>
</evidence>
<evidence type="ECO:0000256" key="8">
    <source>
        <dbReference type="RuleBase" id="RU362088"/>
    </source>
</evidence>
<feature type="region of interest" description="Disordered" evidence="9">
    <location>
        <begin position="214"/>
        <end position="239"/>
    </location>
</feature>
<evidence type="ECO:0000256" key="4">
    <source>
        <dbReference type="ARBA" id="ARBA00022692"/>
    </source>
</evidence>
<evidence type="ECO:0008006" key="12">
    <source>
        <dbReference type="Google" id="ProtNLM"/>
    </source>
</evidence>
<keyword evidence="5 8" id="KW-1133">Transmembrane helix</keyword>
<dbReference type="NCBIfam" id="TIGR00820">
    <property type="entry name" value="zip"/>
    <property type="match status" value="1"/>
</dbReference>
<dbReference type="AlphaFoldDB" id="A0AAW0G7W0"/>
<comment type="subcellular location">
    <subcellularLocation>
        <location evidence="1 8">Membrane</location>
        <topology evidence="1 8">Multi-pass membrane protein</topology>
    </subcellularLocation>
</comment>
<feature type="transmembrane region" description="Helical" evidence="8">
    <location>
        <begin position="413"/>
        <end position="433"/>
    </location>
</feature>
<evidence type="ECO:0000256" key="1">
    <source>
        <dbReference type="ARBA" id="ARBA00004141"/>
    </source>
</evidence>
<feature type="transmembrane region" description="Helical" evidence="8">
    <location>
        <begin position="134"/>
        <end position="152"/>
    </location>
</feature>
<comment type="similarity">
    <text evidence="2 8">Belongs to the ZIP transporter (TC 2.A.5) family.</text>
</comment>
<feature type="transmembrane region" description="Helical" evidence="8">
    <location>
        <begin position="172"/>
        <end position="193"/>
    </location>
</feature>
<name>A0AAW0G7W0_9APHY</name>
<dbReference type="GO" id="GO:0005385">
    <property type="term" value="F:zinc ion transmembrane transporter activity"/>
    <property type="evidence" value="ECO:0007669"/>
    <property type="project" value="InterPro"/>
</dbReference>
<evidence type="ECO:0000256" key="5">
    <source>
        <dbReference type="ARBA" id="ARBA00022989"/>
    </source>
</evidence>
<dbReference type="InterPro" id="IPR004698">
    <property type="entry name" value="Zn/Fe_permease_fun/pln"/>
</dbReference>
<accession>A0AAW0G7W0</accession>
<organism evidence="10 11">
    <name type="scientific">Cerrena zonata</name>
    <dbReference type="NCBI Taxonomy" id="2478898"/>
    <lineage>
        <taxon>Eukaryota</taxon>
        <taxon>Fungi</taxon>
        <taxon>Dikarya</taxon>
        <taxon>Basidiomycota</taxon>
        <taxon>Agaricomycotina</taxon>
        <taxon>Agaricomycetes</taxon>
        <taxon>Polyporales</taxon>
        <taxon>Cerrenaceae</taxon>
        <taxon>Cerrena</taxon>
    </lineage>
</organism>
<evidence type="ECO:0000313" key="11">
    <source>
        <dbReference type="Proteomes" id="UP001385951"/>
    </source>
</evidence>
<reference evidence="10 11" key="1">
    <citation type="submission" date="2022-09" db="EMBL/GenBank/DDBJ databases">
        <authorList>
            <person name="Palmer J.M."/>
        </authorList>
    </citation>
    <scope>NUCLEOTIDE SEQUENCE [LARGE SCALE GENOMIC DNA]</scope>
    <source>
        <strain evidence="10 11">DSM 7382</strain>
    </source>
</reference>
<keyword evidence="7 8" id="KW-0472">Membrane</keyword>
<keyword evidence="11" id="KW-1185">Reference proteome</keyword>
<keyword evidence="3 8" id="KW-0813">Transport</keyword>
<dbReference type="EMBL" id="JASBNA010000014">
    <property type="protein sequence ID" value="KAK7687230.1"/>
    <property type="molecule type" value="Genomic_DNA"/>
</dbReference>
<feature type="transmembrane region" description="Helical" evidence="8">
    <location>
        <begin position="93"/>
        <end position="113"/>
    </location>
</feature>
<evidence type="ECO:0000256" key="6">
    <source>
        <dbReference type="ARBA" id="ARBA00023065"/>
    </source>
</evidence>
<comment type="caution">
    <text evidence="10">The sequence shown here is derived from an EMBL/GenBank/DDBJ whole genome shotgun (WGS) entry which is preliminary data.</text>
</comment>
<dbReference type="GO" id="GO:0005886">
    <property type="term" value="C:plasma membrane"/>
    <property type="evidence" value="ECO:0007669"/>
    <property type="project" value="TreeGrafter"/>
</dbReference>
<proteinExistence type="inferred from homology"/>
<dbReference type="Pfam" id="PF02535">
    <property type="entry name" value="Zip"/>
    <property type="match status" value="1"/>
</dbReference>
<feature type="transmembrane region" description="Helical" evidence="8">
    <location>
        <begin position="277"/>
        <end position="300"/>
    </location>
</feature>